<proteinExistence type="predicted"/>
<name>A0A3T0N4L5_9RHOB</name>
<keyword evidence="2" id="KW-1185">Reference proteome</keyword>
<organism evidence="1 2">
    <name type="scientific">Parasedimentitalea marina</name>
    <dbReference type="NCBI Taxonomy" id="2483033"/>
    <lineage>
        <taxon>Bacteria</taxon>
        <taxon>Pseudomonadati</taxon>
        <taxon>Pseudomonadota</taxon>
        <taxon>Alphaproteobacteria</taxon>
        <taxon>Rhodobacterales</taxon>
        <taxon>Paracoccaceae</taxon>
        <taxon>Parasedimentitalea</taxon>
    </lineage>
</organism>
<evidence type="ECO:0000313" key="2">
    <source>
        <dbReference type="Proteomes" id="UP000283063"/>
    </source>
</evidence>
<gene>
    <name evidence="1" type="ORF">EBB79_14635</name>
</gene>
<sequence>MPVLQAAGNRLNTSETALPAALAQTLALALAYAQAKTQPEPLPCLFIPIGYRSVPVLKMATSPQRKRTGILPLCVNLFRCALA</sequence>
<reference evidence="1 2" key="1">
    <citation type="submission" date="2018-10" db="EMBL/GenBank/DDBJ databases">
        <title>Parasedimentitalea marina sp. nov., a psychrophilic bacterium isolated from deep seawater of the New Britain Trench.</title>
        <authorList>
            <person name="Cao J."/>
        </authorList>
    </citation>
    <scope>NUCLEOTIDE SEQUENCE [LARGE SCALE GENOMIC DNA]</scope>
    <source>
        <strain evidence="1 2">W43</strain>
    </source>
</reference>
<protein>
    <submittedName>
        <fullName evidence="1">Uncharacterized protein</fullName>
    </submittedName>
</protein>
<dbReference type="AlphaFoldDB" id="A0A3T0N4L5"/>
<accession>A0A3T0N4L5</accession>
<dbReference type="RefSeq" id="WP_127749534.1">
    <property type="nucleotide sequence ID" value="NZ_CP033219.1"/>
</dbReference>
<dbReference type="EMBL" id="CP033219">
    <property type="protein sequence ID" value="AZV78983.1"/>
    <property type="molecule type" value="Genomic_DNA"/>
</dbReference>
<dbReference type="Proteomes" id="UP000283063">
    <property type="component" value="Chromosome"/>
</dbReference>
<evidence type="ECO:0000313" key="1">
    <source>
        <dbReference type="EMBL" id="AZV78983.1"/>
    </source>
</evidence>
<dbReference type="KEGG" id="sedi:EBB79_14635"/>